<keyword evidence="7" id="KW-0732">Signal</keyword>
<dbReference type="AlphaFoldDB" id="A0A3S2UU78"/>
<protein>
    <submittedName>
        <fullName evidence="9">Peptidase M48</fullName>
    </submittedName>
</protein>
<keyword evidence="2" id="KW-0645">Protease</keyword>
<evidence type="ECO:0000256" key="6">
    <source>
        <dbReference type="ARBA" id="ARBA00023049"/>
    </source>
</evidence>
<evidence type="ECO:0000256" key="3">
    <source>
        <dbReference type="ARBA" id="ARBA00022723"/>
    </source>
</evidence>
<sequence length="464" mass="49041">MAKQVALLNSLRRFGRDLAVAGLCLLGATPAAAQSILRDAETEALLRDMSAPLVKAAGLDPKNVDIVLVNDPSINAFVAGGQAVYVHSGLINEASSANEVQGVIAHELGHVVGGHAIDDRGAKMAGNISILSLILGAAAAAAGAGAAGMGVFMAGQQAAMGKYLAYTRGEEEAADAAGAQFLSGAGISGRGSVEFFHKLLNLENRYGMTRSDEAAFYSTHPMTNDRISYLQDIYTKDPAWNRPNDPALEERFQRVKAKLFGYLAEPPMTYQTYPDYLTGTGARYARAYAYHKEGFLDKATAETDALLASAPNDPYFLELKGQILLESGKPALALDPLRRATQLTGNQPLIATSFGHALLASDDSAATTAHMAEAQKVLRAALSKDRENPFAWYVLGMIYAKSGDLPRARLASAEQASLSGNWGGALQNANAAKAGLPVGSPDAIRAEDIAMEAKSALAKMNKRR</sequence>
<keyword evidence="6" id="KW-0482">Metalloprotease</keyword>
<evidence type="ECO:0000256" key="2">
    <source>
        <dbReference type="ARBA" id="ARBA00022670"/>
    </source>
</evidence>
<dbReference type="EMBL" id="SACO01000006">
    <property type="protein sequence ID" value="RVU05100.1"/>
    <property type="molecule type" value="Genomic_DNA"/>
</dbReference>
<organism evidence="9 10">
    <name type="scientific">Novosphingobium umbonatum</name>
    <dbReference type="NCBI Taxonomy" id="1908524"/>
    <lineage>
        <taxon>Bacteria</taxon>
        <taxon>Pseudomonadati</taxon>
        <taxon>Pseudomonadota</taxon>
        <taxon>Alphaproteobacteria</taxon>
        <taxon>Sphingomonadales</taxon>
        <taxon>Sphingomonadaceae</taxon>
        <taxon>Novosphingobium</taxon>
    </lineage>
</organism>
<dbReference type="GO" id="GO:0051603">
    <property type="term" value="P:proteolysis involved in protein catabolic process"/>
    <property type="evidence" value="ECO:0007669"/>
    <property type="project" value="TreeGrafter"/>
</dbReference>
<evidence type="ECO:0000313" key="10">
    <source>
        <dbReference type="Proteomes" id="UP000282837"/>
    </source>
</evidence>
<dbReference type="OrthoDB" id="9814887at2"/>
<keyword evidence="10" id="KW-1185">Reference proteome</keyword>
<dbReference type="GO" id="GO:0046872">
    <property type="term" value="F:metal ion binding"/>
    <property type="evidence" value="ECO:0007669"/>
    <property type="project" value="UniProtKB-KW"/>
</dbReference>
<dbReference type="Proteomes" id="UP000282837">
    <property type="component" value="Unassembled WGS sequence"/>
</dbReference>
<comment type="caution">
    <text evidence="9">The sequence shown here is derived from an EMBL/GenBank/DDBJ whole genome shotgun (WGS) entry which is preliminary data.</text>
</comment>
<evidence type="ECO:0000256" key="1">
    <source>
        <dbReference type="ARBA" id="ARBA00001947"/>
    </source>
</evidence>
<dbReference type="CDD" id="cd07324">
    <property type="entry name" value="M48C_Oma1-like"/>
    <property type="match status" value="1"/>
</dbReference>
<feature type="chain" id="PRO_5018677881" evidence="7">
    <location>
        <begin position="34"/>
        <end position="464"/>
    </location>
</feature>
<dbReference type="SUPFAM" id="SSF48452">
    <property type="entry name" value="TPR-like"/>
    <property type="match status" value="1"/>
</dbReference>
<dbReference type="GO" id="GO:0016020">
    <property type="term" value="C:membrane"/>
    <property type="evidence" value="ECO:0007669"/>
    <property type="project" value="TreeGrafter"/>
</dbReference>
<accession>A0A3S2UU78</accession>
<dbReference type="InterPro" id="IPR051156">
    <property type="entry name" value="Mito/Outer_Membr_Metalloprot"/>
</dbReference>
<evidence type="ECO:0000259" key="8">
    <source>
        <dbReference type="Pfam" id="PF01435"/>
    </source>
</evidence>
<feature type="signal peptide" evidence="7">
    <location>
        <begin position="1"/>
        <end position="33"/>
    </location>
</feature>
<keyword evidence="3" id="KW-0479">Metal-binding</keyword>
<dbReference type="InterPro" id="IPR001915">
    <property type="entry name" value="Peptidase_M48"/>
</dbReference>
<reference evidence="9 10" key="1">
    <citation type="submission" date="2019-01" db="EMBL/GenBank/DDBJ databases">
        <authorList>
            <person name="Chen W.-M."/>
        </authorList>
    </citation>
    <scope>NUCLEOTIDE SEQUENCE [LARGE SCALE GENOMIC DNA]</scope>
    <source>
        <strain evidence="9 10">FSY-9</strain>
    </source>
</reference>
<dbReference type="Gene3D" id="1.25.40.10">
    <property type="entry name" value="Tetratricopeptide repeat domain"/>
    <property type="match status" value="1"/>
</dbReference>
<evidence type="ECO:0000256" key="4">
    <source>
        <dbReference type="ARBA" id="ARBA00022801"/>
    </source>
</evidence>
<gene>
    <name evidence="9" type="ORF">EOE18_10260</name>
</gene>
<comment type="cofactor">
    <cofactor evidence="1">
        <name>Zn(2+)</name>
        <dbReference type="ChEBI" id="CHEBI:29105"/>
    </cofactor>
</comment>
<name>A0A3S2UU78_9SPHN</name>
<keyword evidence="5" id="KW-0862">Zinc</keyword>
<dbReference type="InterPro" id="IPR011990">
    <property type="entry name" value="TPR-like_helical_dom_sf"/>
</dbReference>
<dbReference type="Gene3D" id="3.30.2010.10">
    <property type="entry name" value="Metalloproteases ('zincins'), catalytic domain"/>
    <property type="match status" value="1"/>
</dbReference>
<evidence type="ECO:0000256" key="5">
    <source>
        <dbReference type="ARBA" id="ARBA00022833"/>
    </source>
</evidence>
<dbReference type="RefSeq" id="WP_127709108.1">
    <property type="nucleotide sequence ID" value="NZ_SACO01000006.1"/>
</dbReference>
<dbReference type="PANTHER" id="PTHR22726">
    <property type="entry name" value="METALLOENDOPEPTIDASE OMA1"/>
    <property type="match status" value="1"/>
</dbReference>
<proteinExistence type="predicted"/>
<feature type="domain" description="Peptidase M48" evidence="8">
    <location>
        <begin position="44"/>
        <end position="232"/>
    </location>
</feature>
<keyword evidence="4" id="KW-0378">Hydrolase</keyword>
<dbReference type="Pfam" id="PF01435">
    <property type="entry name" value="Peptidase_M48"/>
    <property type="match status" value="1"/>
</dbReference>
<evidence type="ECO:0000256" key="7">
    <source>
        <dbReference type="SAM" id="SignalP"/>
    </source>
</evidence>
<dbReference type="GO" id="GO:0004222">
    <property type="term" value="F:metalloendopeptidase activity"/>
    <property type="evidence" value="ECO:0007669"/>
    <property type="project" value="InterPro"/>
</dbReference>
<dbReference type="PANTHER" id="PTHR22726:SF1">
    <property type="entry name" value="METALLOENDOPEPTIDASE OMA1, MITOCHONDRIAL"/>
    <property type="match status" value="1"/>
</dbReference>
<evidence type="ECO:0000313" key="9">
    <source>
        <dbReference type="EMBL" id="RVU05100.1"/>
    </source>
</evidence>